<feature type="compositionally biased region" description="Basic and acidic residues" evidence="1">
    <location>
        <begin position="1132"/>
        <end position="1147"/>
    </location>
</feature>
<dbReference type="EMBL" id="JAGRRH010000001">
    <property type="protein sequence ID" value="KAG7373682.1"/>
    <property type="molecule type" value="Genomic_DNA"/>
</dbReference>
<feature type="compositionally biased region" description="Basic and acidic residues" evidence="1">
    <location>
        <begin position="1088"/>
        <end position="1104"/>
    </location>
</feature>
<sequence length="1469" mass="163634">MKQKYSTAVANRKKKATDRKSHPLTMDSKEETNQRNKKISKEERYKQQQQQHVYHQSSRTSDQPTMRRKDKTIQSASSLNSRHYEHDHEDDTVDEQQQERRRRQRRKEQQQQTATRSRRPSSNQSVRSLESFDSSRVSFASPISTSQRILTSSQPQQQNQSNRPKNSSRNGQSEHLRGRSPSRRPRDVSGVDDHPVSQEDRDDEDGSFAQDVNDEEDRSASERSTDYADDDGDEVDDVQSRRSFVSYEEDDHHPPTEDEEDREYAENKLRDIGTVVRAADLRQDDNDDVHTDMSYDTKDEKSLDTAEEQEFQDFMKRERKKKGHKNANGVFFWMLGFGISQEEEGETSSSTAKEDPNNGQIEEDTETVGETVLSEAPYDDDDYDDYEDGSTLAEESVMTPTSIRRRQPRNLASQQSQSSLHKTKSIETTRVAKEGGCFINFMSSADSMDESYGGLRDGDILIAESSHSILSSKRGSRLQEVDDDDDDDDDYDDATYSDAEDTRTEVTSQADYTVGYSVATETPQEQPQEENDPKLPATFHHPFSIYDRPLSPPSPMTFFTWFSQDEMPAERNDFNAQQQTVARQELYGAEEANSGLGSVSIEETIVVHTIVDSSRDDEEREEEDKLKQAVASNHDDESSRGDTTINTSPPKQYAEQASKLQQGTGSESSAFIPAKSNSASGGSNTLLSYHATDLTTGIPPSLGSFAAALAPIIPIDESTDARSTEDGMKLVVSFHRRGIIVPDSDSETEEKHTEQEVGTTSGSEISYKEEFELELGSYELEEHESQSETSSSSSDSGTNDGPRKKKAEMLEHYDISEIVHGRRKFMPKPKADTADTAFSNNSRLEKSGIPSGSHQPSDVNAAVAASRRRQLRLTALKAHRDFLHAKKIQAARLENNIDPISKTIEEVVASDIPPSDDSQSAELSLEGSNALQKVQPTKNQSGPSFGSNSIAEDNQMMEANVQKADVLVDLVRTALNGILSQDDNDKEAPNSHDKSSEDQTNLVPDVFQAAYDFFGLNKQEAAVLTDTETSKNDNHPPKEDELEESGLQSEQQEASSESEQIVGSHTQSSQDITSHSDEAVLEVSSSKEGTEDRKNDVDRVERFNVDGIPLELRPKKIWKAFDSFKTVPNTEDNTKHMVDSSVEESRDTPASSPKSASKIEVETNLDPVSGSITEPVKPPPETIRQQNSDSGNSTNSGSSSSSSFDSQMKDKTLQRQGYQKHAETLQFKSRRLHHISRIANRRLTASAKPKHTTTWNGEAKDSVKSTTAKPPSCPKEQVKSYMPYSSEATTYRQQVNDIRSRLRQRRRTKIFRAGDDNVGGAGGARAAATMTSNNNETTQQRKVNIVTIRLVAETSFFDANSSVVADDNKQQQAVVTTTTVVSSEAKLGVDRPREKEESESSEAEKTSIAEDLVAATAVQYHFSEESQMILDSTQQVNKKSTSVHGNCSQDELNLSIRSRGSLCSAFSLD</sequence>
<gene>
    <name evidence="2" type="ORF">IV203_012777</name>
</gene>
<feature type="compositionally biased region" description="Polar residues" evidence="1">
    <location>
        <begin position="410"/>
        <end position="420"/>
    </location>
</feature>
<organism evidence="2 3">
    <name type="scientific">Nitzschia inconspicua</name>
    <dbReference type="NCBI Taxonomy" id="303405"/>
    <lineage>
        <taxon>Eukaryota</taxon>
        <taxon>Sar</taxon>
        <taxon>Stramenopiles</taxon>
        <taxon>Ochrophyta</taxon>
        <taxon>Bacillariophyta</taxon>
        <taxon>Bacillariophyceae</taxon>
        <taxon>Bacillariophycidae</taxon>
        <taxon>Bacillariales</taxon>
        <taxon>Bacillariaceae</taxon>
        <taxon>Nitzschia</taxon>
    </lineage>
</organism>
<feature type="region of interest" description="Disordered" evidence="1">
    <location>
        <begin position="1"/>
        <end position="308"/>
    </location>
</feature>
<feature type="region of interest" description="Disordered" evidence="1">
    <location>
        <begin position="467"/>
        <end position="540"/>
    </location>
</feature>
<feature type="compositionally biased region" description="Low complexity" evidence="1">
    <location>
        <begin position="152"/>
        <end position="170"/>
    </location>
</feature>
<feature type="compositionally biased region" description="Low complexity" evidence="1">
    <location>
        <begin position="1187"/>
        <end position="1206"/>
    </location>
</feature>
<feature type="compositionally biased region" description="Basic and acidic residues" evidence="1">
    <location>
        <begin position="1028"/>
        <end position="1039"/>
    </location>
</feature>
<feature type="compositionally biased region" description="Acidic residues" evidence="1">
    <location>
        <begin position="200"/>
        <end position="217"/>
    </location>
</feature>
<feature type="compositionally biased region" description="Basic and acidic residues" evidence="1">
    <location>
        <begin position="1387"/>
        <end position="1408"/>
    </location>
</feature>
<feature type="compositionally biased region" description="Basic and acidic residues" evidence="1">
    <location>
        <begin position="623"/>
        <end position="640"/>
    </location>
</feature>
<feature type="compositionally biased region" description="Basic and acidic residues" evidence="1">
    <location>
        <begin position="986"/>
        <end position="997"/>
    </location>
</feature>
<feature type="region of interest" description="Disordered" evidence="1">
    <location>
        <begin position="980"/>
        <end position="1003"/>
    </location>
</feature>
<reference evidence="2" key="1">
    <citation type="journal article" date="2021" name="Sci. Rep.">
        <title>Diploid genomic architecture of Nitzschia inconspicua, an elite biomass production diatom.</title>
        <authorList>
            <person name="Oliver A."/>
            <person name="Podell S."/>
            <person name="Pinowska A."/>
            <person name="Traller J.C."/>
            <person name="Smith S.R."/>
            <person name="McClure R."/>
            <person name="Beliaev A."/>
            <person name="Bohutskyi P."/>
            <person name="Hill E.A."/>
            <person name="Rabines A."/>
            <person name="Zheng H."/>
            <person name="Allen L.Z."/>
            <person name="Kuo A."/>
            <person name="Grigoriev I.V."/>
            <person name="Allen A.E."/>
            <person name="Hazlebeck D."/>
            <person name="Allen E.E."/>
        </authorList>
    </citation>
    <scope>NUCLEOTIDE SEQUENCE</scope>
    <source>
        <strain evidence="2">Hildebrandi</strain>
    </source>
</reference>
<reference evidence="2" key="2">
    <citation type="submission" date="2021-04" db="EMBL/GenBank/DDBJ databases">
        <authorList>
            <person name="Podell S."/>
        </authorList>
    </citation>
    <scope>NUCLEOTIDE SEQUENCE</scope>
    <source>
        <strain evidence="2">Hildebrandi</strain>
    </source>
</reference>
<keyword evidence="3" id="KW-1185">Reference proteome</keyword>
<feature type="compositionally biased region" description="Low complexity" evidence="1">
    <location>
        <begin position="47"/>
        <end position="59"/>
    </location>
</feature>
<feature type="compositionally biased region" description="Polar residues" evidence="1">
    <location>
        <begin position="658"/>
        <end position="681"/>
    </location>
</feature>
<accession>A0A9K3M471</accession>
<feature type="region of interest" description="Disordered" evidence="1">
    <location>
        <begin position="341"/>
        <end position="428"/>
    </location>
</feature>
<feature type="compositionally biased region" description="Acidic residues" evidence="1">
    <location>
        <begin position="377"/>
        <end position="388"/>
    </location>
</feature>
<feature type="region of interest" description="Disordered" evidence="1">
    <location>
        <begin position="1244"/>
        <end position="1278"/>
    </location>
</feature>
<feature type="compositionally biased region" description="Polar residues" evidence="1">
    <location>
        <begin position="641"/>
        <end position="650"/>
    </location>
</feature>
<feature type="region of interest" description="Disordered" evidence="1">
    <location>
        <begin position="779"/>
        <end position="809"/>
    </location>
</feature>
<feature type="compositionally biased region" description="Basic and acidic residues" evidence="1">
    <location>
        <begin position="184"/>
        <end position="199"/>
    </location>
</feature>
<feature type="compositionally biased region" description="Basic and acidic residues" evidence="1">
    <location>
        <begin position="27"/>
        <end position="46"/>
    </location>
</feature>
<feature type="region of interest" description="Disordered" evidence="1">
    <location>
        <begin position="821"/>
        <end position="860"/>
    </location>
</feature>
<protein>
    <submittedName>
        <fullName evidence="2">Uncharacterized protein</fullName>
    </submittedName>
</protein>
<feature type="region of interest" description="Disordered" evidence="1">
    <location>
        <begin position="1123"/>
        <end position="1222"/>
    </location>
</feature>
<proteinExistence type="predicted"/>
<feature type="compositionally biased region" description="Low complexity" evidence="1">
    <location>
        <begin position="787"/>
        <end position="796"/>
    </location>
</feature>
<feature type="compositionally biased region" description="Low complexity" evidence="1">
    <location>
        <begin position="1045"/>
        <end position="1060"/>
    </location>
</feature>
<feature type="region of interest" description="Disordered" evidence="1">
    <location>
        <begin position="1383"/>
        <end position="1408"/>
    </location>
</feature>
<dbReference type="OrthoDB" id="57506at2759"/>
<name>A0A9K3M471_9STRA</name>
<feature type="compositionally biased region" description="Basic and acidic residues" evidence="1">
    <location>
        <begin position="279"/>
        <end position="304"/>
    </location>
</feature>
<dbReference type="Proteomes" id="UP000693970">
    <property type="component" value="Unassembled WGS sequence"/>
</dbReference>
<comment type="caution">
    <text evidence="2">The sequence shown here is derived from an EMBL/GenBank/DDBJ whole genome shotgun (WGS) entry which is preliminary data.</text>
</comment>
<feature type="region of interest" description="Disordered" evidence="1">
    <location>
        <begin position="741"/>
        <end position="766"/>
    </location>
</feature>
<feature type="compositionally biased region" description="Acidic residues" evidence="1">
    <location>
        <begin position="227"/>
        <end position="237"/>
    </location>
</feature>
<feature type="compositionally biased region" description="Polar residues" evidence="1">
    <location>
        <begin position="120"/>
        <end position="151"/>
    </location>
</feature>
<evidence type="ECO:0000313" key="3">
    <source>
        <dbReference type="Proteomes" id="UP000693970"/>
    </source>
</evidence>
<evidence type="ECO:0000256" key="1">
    <source>
        <dbReference type="SAM" id="MobiDB-lite"/>
    </source>
</evidence>
<evidence type="ECO:0000313" key="2">
    <source>
        <dbReference type="EMBL" id="KAG7373682.1"/>
    </source>
</evidence>
<feature type="compositionally biased region" description="Acidic residues" evidence="1">
    <location>
        <begin position="481"/>
        <end position="499"/>
    </location>
</feature>
<feature type="region of interest" description="Disordered" evidence="1">
    <location>
        <begin position="1026"/>
        <end position="1104"/>
    </location>
</feature>
<feature type="compositionally biased region" description="Polar residues" evidence="1">
    <location>
        <begin position="1061"/>
        <end position="1073"/>
    </location>
</feature>
<feature type="region of interest" description="Disordered" evidence="1">
    <location>
        <begin position="612"/>
        <end position="681"/>
    </location>
</feature>